<dbReference type="Pfam" id="PF09527">
    <property type="entry name" value="ATPase_gene1"/>
    <property type="match status" value="1"/>
</dbReference>
<organism evidence="2 3">
    <name type="scientific">Faunimonas pinastri</name>
    <dbReference type="NCBI Taxonomy" id="1855383"/>
    <lineage>
        <taxon>Bacteria</taxon>
        <taxon>Pseudomonadati</taxon>
        <taxon>Pseudomonadota</taxon>
        <taxon>Alphaproteobacteria</taxon>
        <taxon>Hyphomicrobiales</taxon>
        <taxon>Afifellaceae</taxon>
        <taxon>Faunimonas</taxon>
    </lineage>
</organism>
<protein>
    <submittedName>
        <fullName evidence="2">FoF1-type ATP synthase assembly protein I</fullName>
    </submittedName>
</protein>
<keyword evidence="1" id="KW-0812">Transmembrane</keyword>
<keyword evidence="1" id="KW-1133">Transmembrane helix</keyword>
<name>A0A1H8ZRQ7_9HYPH</name>
<dbReference type="Proteomes" id="UP000199647">
    <property type="component" value="Unassembled WGS sequence"/>
</dbReference>
<evidence type="ECO:0000313" key="3">
    <source>
        <dbReference type="Proteomes" id="UP000199647"/>
    </source>
</evidence>
<evidence type="ECO:0000256" key="1">
    <source>
        <dbReference type="SAM" id="Phobius"/>
    </source>
</evidence>
<feature type="transmembrane region" description="Helical" evidence="1">
    <location>
        <begin position="91"/>
        <end position="113"/>
    </location>
</feature>
<dbReference type="EMBL" id="FOFG01000001">
    <property type="protein sequence ID" value="SEP67034.1"/>
    <property type="molecule type" value="Genomic_DNA"/>
</dbReference>
<reference evidence="2 3" key="1">
    <citation type="submission" date="2016-10" db="EMBL/GenBank/DDBJ databases">
        <authorList>
            <person name="de Groot N.N."/>
        </authorList>
    </citation>
    <scope>NUCLEOTIDE SEQUENCE [LARGE SCALE GENOMIC DNA]</scope>
    <source>
        <strain evidence="2 3">A52C2</strain>
    </source>
</reference>
<dbReference type="STRING" id="1855383.SAMN05216548_101223"/>
<proteinExistence type="predicted"/>
<gene>
    <name evidence="2" type="ORF">SAMN05216548_101223</name>
</gene>
<keyword evidence="1" id="KW-0472">Membrane</keyword>
<evidence type="ECO:0000313" key="2">
    <source>
        <dbReference type="EMBL" id="SEP67034.1"/>
    </source>
</evidence>
<dbReference type="AlphaFoldDB" id="A0A1H8ZRQ7"/>
<accession>A0A1H8ZRQ7</accession>
<keyword evidence="3" id="KW-1185">Reference proteome</keyword>
<feature type="transmembrane region" description="Helical" evidence="1">
    <location>
        <begin position="119"/>
        <end position="140"/>
    </location>
</feature>
<sequence>MTAVLGETMVPAVSEGSLSRDALAAPVSGLFRDARMNREQGQADGAGEGARSSDADLARRLERLSQTLDVERREHAEVARSRETGSASYGAAYRLASEFVAGVLVGAGLGWGVDRLAGTAPWGLVIFLLLGFAAGVVNAIRSASNLTQSSADADGHGGGKPH</sequence>
<dbReference type="InterPro" id="IPR032820">
    <property type="entry name" value="ATPase_put"/>
</dbReference>